<dbReference type="EnsemblMetazoa" id="CLYHEMT011743.1">
    <property type="protein sequence ID" value="CLYHEMP011743.1"/>
    <property type="gene ID" value="CLYHEMG011743"/>
</dbReference>
<evidence type="ECO:0000256" key="1">
    <source>
        <dbReference type="ARBA" id="ARBA00004167"/>
    </source>
</evidence>
<dbReference type="AlphaFoldDB" id="A0A7M5V8Y4"/>
<dbReference type="InterPro" id="IPR011989">
    <property type="entry name" value="ARM-like"/>
</dbReference>
<dbReference type="Pfam" id="PF04826">
    <property type="entry name" value="Arm_2"/>
    <property type="match status" value="1"/>
</dbReference>
<proteinExistence type="predicted"/>
<dbReference type="OrthoDB" id="10011262at2759"/>
<evidence type="ECO:0000259" key="7">
    <source>
        <dbReference type="Pfam" id="PF04826"/>
    </source>
</evidence>
<dbReference type="GO" id="GO:0031966">
    <property type="term" value="C:mitochondrial membrane"/>
    <property type="evidence" value="ECO:0007669"/>
    <property type="project" value="UniProtKB-SubCell"/>
</dbReference>
<comment type="subcellular location">
    <subcellularLocation>
        <location evidence="1">Membrane</location>
        <topology evidence="1">Single-pass membrane protein</topology>
    </subcellularLocation>
    <subcellularLocation>
        <location evidence="2">Mitochondrion membrane</location>
    </subcellularLocation>
</comment>
<evidence type="ECO:0000313" key="8">
    <source>
        <dbReference type="EnsemblMetazoa" id="CLYHEMP011743.1"/>
    </source>
</evidence>
<evidence type="ECO:0000256" key="6">
    <source>
        <dbReference type="ARBA" id="ARBA00023136"/>
    </source>
</evidence>
<evidence type="ECO:0000256" key="5">
    <source>
        <dbReference type="ARBA" id="ARBA00023128"/>
    </source>
</evidence>
<evidence type="ECO:0000313" key="9">
    <source>
        <dbReference type="Proteomes" id="UP000594262"/>
    </source>
</evidence>
<keyword evidence="9" id="KW-1185">Reference proteome</keyword>
<organism evidence="8 9">
    <name type="scientific">Clytia hemisphaerica</name>
    <dbReference type="NCBI Taxonomy" id="252671"/>
    <lineage>
        <taxon>Eukaryota</taxon>
        <taxon>Metazoa</taxon>
        <taxon>Cnidaria</taxon>
        <taxon>Hydrozoa</taxon>
        <taxon>Hydroidolina</taxon>
        <taxon>Leptothecata</taxon>
        <taxon>Obeliida</taxon>
        <taxon>Clytiidae</taxon>
        <taxon>Clytia</taxon>
    </lineage>
</organism>
<dbReference type="InterPro" id="IPR006911">
    <property type="entry name" value="ARM-rpt_dom"/>
</dbReference>
<sequence>MEYLKLQFAKLDFQNPKHLALVASGSITLGYVLYKTIQTFQSQSFKQTKIRANLIELLQAFNEDNIEKEDLIITLKTLCDQSAFTEIQEKIRSLGYLPKIIQVIKYPDLDVQCQVALLINNLAMNVQNQTVLKDSIPQLIQILCKNVIKDETIKLFTAVLCALTNLTALDESHSTLLPKMIVFCELLTQCEIVQVKLQVLKIFVNISTNKRNCENDFELAAMMIRSVECFLTIGEEERYLLRAVCCCANVLEAIHSRWKHDTLPHISPSEFVNQKLHDNLIKLSTHPNEDIHNHAMRALRALRPPPIATSSPHQEYVVDKEGSNNNGSLMGAVDNLDLLDVLKI</sequence>
<dbReference type="PANTHER" id="PTHR15712">
    <property type="entry name" value="ARMADILLO REPEAT CONTAINING PROTEIN"/>
    <property type="match status" value="1"/>
</dbReference>
<dbReference type="InterPro" id="IPR051303">
    <property type="entry name" value="Armcx_regulator"/>
</dbReference>
<dbReference type="SUPFAM" id="SSF48371">
    <property type="entry name" value="ARM repeat"/>
    <property type="match status" value="1"/>
</dbReference>
<dbReference type="EnsemblMetazoa" id="CLYHEMT011743.2">
    <property type="protein sequence ID" value="CLYHEMP011743.2"/>
    <property type="gene ID" value="CLYHEMG011743"/>
</dbReference>
<dbReference type="InterPro" id="IPR016024">
    <property type="entry name" value="ARM-type_fold"/>
</dbReference>
<keyword evidence="5" id="KW-0496">Mitochondrion</keyword>
<keyword evidence="4" id="KW-1133">Transmembrane helix</keyword>
<dbReference type="Proteomes" id="UP000594262">
    <property type="component" value="Unplaced"/>
</dbReference>
<name>A0A7M5V8Y4_9CNID</name>
<protein>
    <recommendedName>
        <fullName evidence="7">Armadillo repeat-containing domain-containing protein</fullName>
    </recommendedName>
</protein>
<dbReference type="GeneID" id="136816733"/>
<dbReference type="Gene3D" id="1.25.10.10">
    <property type="entry name" value="Leucine-rich Repeat Variant"/>
    <property type="match status" value="1"/>
</dbReference>
<keyword evidence="6" id="KW-0472">Membrane</keyword>
<evidence type="ECO:0000256" key="3">
    <source>
        <dbReference type="ARBA" id="ARBA00022692"/>
    </source>
</evidence>
<reference evidence="8" key="1">
    <citation type="submission" date="2021-01" db="UniProtKB">
        <authorList>
            <consortium name="EnsemblMetazoa"/>
        </authorList>
    </citation>
    <scope>IDENTIFICATION</scope>
</reference>
<accession>A0A7M5V8Y4</accession>
<dbReference type="PANTHER" id="PTHR15712:SF23">
    <property type="entry name" value="ARMADILLO REPEAT CONTAINING 10"/>
    <property type="match status" value="1"/>
</dbReference>
<evidence type="ECO:0000256" key="2">
    <source>
        <dbReference type="ARBA" id="ARBA00004325"/>
    </source>
</evidence>
<feature type="domain" description="Armadillo repeat-containing" evidence="7">
    <location>
        <begin position="53"/>
        <end position="267"/>
    </location>
</feature>
<keyword evidence="3" id="KW-0812">Transmembrane</keyword>
<evidence type="ECO:0000256" key="4">
    <source>
        <dbReference type="ARBA" id="ARBA00022989"/>
    </source>
</evidence>
<dbReference type="RefSeq" id="XP_066929154.1">
    <property type="nucleotide sequence ID" value="XM_067073053.1"/>
</dbReference>